<evidence type="ECO:0000313" key="1">
    <source>
        <dbReference type="EMBL" id="JAH65811.1"/>
    </source>
</evidence>
<reference evidence="1" key="2">
    <citation type="journal article" date="2015" name="Fish Shellfish Immunol.">
        <title>Early steps in the European eel (Anguilla anguilla)-Vibrio vulnificus interaction in the gills: Role of the RtxA13 toxin.</title>
        <authorList>
            <person name="Callol A."/>
            <person name="Pajuelo D."/>
            <person name="Ebbesson L."/>
            <person name="Teles M."/>
            <person name="MacKenzie S."/>
            <person name="Amaro C."/>
        </authorList>
    </citation>
    <scope>NUCLEOTIDE SEQUENCE</scope>
</reference>
<organism evidence="1">
    <name type="scientific">Anguilla anguilla</name>
    <name type="common">European freshwater eel</name>
    <name type="synonym">Muraena anguilla</name>
    <dbReference type="NCBI Taxonomy" id="7936"/>
    <lineage>
        <taxon>Eukaryota</taxon>
        <taxon>Metazoa</taxon>
        <taxon>Chordata</taxon>
        <taxon>Craniata</taxon>
        <taxon>Vertebrata</taxon>
        <taxon>Euteleostomi</taxon>
        <taxon>Actinopterygii</taxon>
        <taxon>Neopterygii</taxon>
        <taxon>Teleostei</taxon>
        <taxon>Anguilliformes</taxon>
        <taxon>Anguillidae</taxon>
        <taxon>Anguilla</taxon>
    </lineage>
</organism>
<sequence length="19" mass="2171">MPGVPSLLSYFAFWEISIL</sequence>
<protein>
    <submittedName>
        <fullName evidence="1">Uncharacterized protein</fullName>
    </submittedName>
</protein>
<name>A0A0E9UJD4_ANGAN</name>
<accession>A0A0E9UJD4</accession>
<dbReference type="AlphaFoldDB" id="A0A0E9UJD4"/>
<dbReference type="EMBL" id="GBXM01042766">
    <property type="protein sequence ID" value="JAH65811.1"/>
    <property type="molecule type" value="Transcribed_RNA"/>
</dbReference>
<reference evidence="1" key="1">
    <citation type="submission" date="2014-11" db="EMBL/GenBank/DDBJ databases">
        <authorList>
            <person name="Amaro Gonzalez C."/>
        </authorList>
    </citation>
    <scope>NUCLEOTIDE SEQUENCE</scope>
</reference>
<proteinExistence type="predicted"/>
<dbReference type="EMBL" id="GBXM01103641">
    <property type="protein sequence ID" value="JAH04936.1"/>
    <property type="molecule type" value="Transcribed_RNA"/>
</dbReference>